<comment type="caution">
    <text evidence="19">The sequence shown here is derived from an EMBL/GenBank/DDBJ whole genome shotgun (WGS) entry which is preliminary data.</text>
</comment>
<dbReference type="GO" id="GO:0005739">
    <property type="term" value="C:mitochondrion"/>
    <property type="evidence" value="ECO:0007669"/>
    <property type="project" value="TreeGrafter"/>
</dbReference>
<feature type="binding site" description="in other chain" evidence="14">
    <location>
        <position position="794"/>
    </location>
    <ligand>
        <name>beta-D-fructose 2,6-bisphosphate</name>
        <dbReference type="ChEBI" id="CHEBI:58579"/>
        <note>allosteric activator; ligand shared between dimeric partners</note>
    </ligand>
</feature>
<feature type="region of interest" description="Interdomain linker" evidence="14">
    <location>
        <begin position="442"/>
        <end position="455"/>
    </location>
</feature>
<feature type="binding site" description="in other chain" evidence="14">
    <location>
        <position position="315"/>
    </location>
    <ligand>
        <name>substrate</name>
        <note>ligand shared between dimeric partners</note>
    </ligand>
</feature>
<feature type="binding site" description="in other chain" evidence="14">
    <location>
        <begin position="627"/>
        <end position="629"/>
    </location>
    <ligand>
        <name>beta-D-fructose 2,6-bisphosphate</name>
        <dbReference type="ChEBI" id="CHEBI:58579"/>
        <note>allosteric activator; ligand shared between dimeric partners</note>
    </ligand>
</feature>
<evidence type="ECO:0000256" key="4">
    <source>
        <dbReference type="ARBA" id="ARBA00022490"/>
    </source>
</evidence>
<keyword evidence="10 14" id="KW-0067">ATP-binding</keyword>
<evidence type="ECO:0000256" key="6">
    <source>
        <dbReference type="ARBA" id="ARBA00022679"/>
    </source>
</evidence>
<evidence type="ECO:0000256" key="15">
    <source>
        <dbReference type="SAM" id="Coils"/>
    </source>
</evidence>
<feature type="domain" description="HTH APSES-type" evidence="18">
    <location>
        <begin position="864"/>
        <end position="979"/>
    </location>
</feature>
<comment type="similarity">
    <text evidence="14">Belongs to the phosphofructokinase type A (PFKA) family. ATP-dependent PFK group I subfamily. Eukaryotic two domain clade 'E' sub-subfamily.</text>
</comment>
<comment type="cofactor">
    <cofactor evidence="1 14">
        <name>Mg(2+)</name>
        <dbReference type="ChEBI" id="CHEBI:18420"/>
    </cofactor>
</comment>
<dbReference type="InterPro" id="IPR022953">
    <property type="entry name" value="ATP_PFK"/>
</dbReference>
<dbReference type="GO" id="GO:0046872">
    <property type="term" value="F:metal ion binding"/>
    <property type="evidence" value="ECO:0007669"/>
    <property type="project" value="UniProtKB-KW"/>
</dbReference>
<feature type="binding site" evidence="14">
    <location>
        <begin position="168"/>
        <end position="171"/>
    </location>
    <ligand>
        <name>ATP</name>
        <dbReference type="ChEBI" id="CHEBI:30616"/>
    </ligand>
</feature>
<dbReference type="GO" id="GO:0030388">
    <property type="term" value="P:fructose 1,6-bisphosphate metabolic process"/>
    <property type="evidence" value="ECO:0007669"/>
    <property type="project" value="TreeGrafter"/>
</dbReference>
<dbReference type="PROSITE" id="PS00433">
    <property type="entry name" value="PHOSPHOFRUCTOKINASE"/>
    <property type="match status" value="2"/>
</dbReference>
<dbReference type="Gene3D" id="3.40.50.460">
    <property type="entry name" value="Phosphofructokinase domain"/>
    <property type="match status" value="2"/>
</dbReference>
<evidence type="ECO:0000313" key="19">
    <source>
        <dbReference type="EMBL" id="PPQ67488.1"/>
    </source>
</evidence>
<keyword evidence="5 14" id="KW-0021">Allosteric enzyme</keyword>
<comment type="subcellular location">
    <subcellularLocation>
        <location evidence="2 14">Cytoplasm</location>
    </subcellularLocation>
</comment>
<feature type="binding site" evidence="14">
    <location>
        <position position="620"/>
    </location>
    <ligand>
        <name>beta-D-fructose 2,6-bisphosphate</name>
        <dbReference type="ChEBI" id="CHEBI:58579"/>
        <note>allosteric activator; ligand shared between dimeric partners</note>
    </ligand>
</feature>
<dbReference type="InterPro" id="IPR015912">
    <property type="entry name" value="Phosphofructokinase_CS"/>
</dbReference>
<evidence type="ECO:0000256" key="17">
    <source>
        <dbReference type="SAM" id="Phobius"/>
    </source>
</evidence>
<feature type="region of interest" description="N-terminal catalytic PFK domain 1" evidence="14">
    <location>
        <begin position="1"/>
        <end position="441"/>
    </location>
</feature>
<feature type="transmembrane region" description="Helical" evidence="17">
    <location>
        <begin position="1217"/>
        <end position="1236"/>
    </location>
</feature>
<feature type="region of interest" description="Disordered" evidence="16">
    <location>
        <begin position="1160"/>
        <end position="1184"/>
    </location>
</feature>
<evidence type="ECO:0000256" key="16">
    <source>
        <dbReference type="SAM" id="MobiDB-lite"/>
    </source>
</evidence>
<dbReference type="GO" id="GO:0061621">
    <property type="term" value="P:canonical glycolysis"/>
    <property type="evidence" value="ECO:0007669"/>
    <property type="project" value="TreeGrafter"/>
</dbReference>
<keyword evidence="15" id="KW-0175">Coiled coil</keyword>
<keyword evidence="6 14" id="KW-0808">Transferase</keyword>
<proteinExistence type="inferred from homology"/>
<feature type="binding site" evidence="14">
    <location>
        <position position="10"/>
    </location>
    <ligand>
        <name>ATP</name>
        <dbReference type="ChEBI" id="CHEBI:30616"/>
    </ligand>
</feature>
<dbReference type="STRING" id="93625.A0A409VMN1"/>
<dbReference type="Gene3D" id="3.40.50.450">
    <property type="match status" value="3"/>
</dbReference>
<comment type="activity regulation">
    <text evidence="14">Allosterically activated by ADP, AMP, or fructose 2,6-bisphosphate, and allosterically inhibited by ATP or citrate.</text>
</comment>
<keyword evidence="20" id="KW-1185">Reference proteome</keyword>
<dbReference type="SUPFAM" id="SSF54616">
    <property type="entry name" value="DNA-binding domain of Mlu1-box binding protein MBP1"/>
    <property type="match status" value="1"/>
</dbReference>
<gene>
    <name evidence="19" type="ORF">CVT25_006029</name>
</gene>
<feature type="region of interest" description="C-terminal regulatory PFK domain 2" evidence="14">
    <location>
        <begin position="456"/>
        <end position="1237"/>
    </location>
</feature>
<dbReference type="GO" id="GO:0003872">
    <property type="term" value="F:6-phosphofructokinase activity"/>
    <property type="evidence" value="ECO:0007669"/>
    <property type="project" value="UniProtKB-UniRule"/>
</dbReference>
<comment type="pathway">
    <text evidence="3 14">Carbohydrate degradation; glycolysis; D-glyceraldehyde 3-phosphate and glycerone phosphate from D-glucose: step 3/4.</text>
</comment>
<dbReference type="PANTHER" id="PTHR13697:SF4">
    <property type="entry name" value="ATP-DEPENDENT 6-PHOSPHOFRUCTOKINASE"/>
    <property type="match status" value="1"/>
</dbReference>
<reference evidence="19 20" key="1">
    <citation type="journal article" date="2018" name="Evol. Lett.">
        <title>Horizontal gene cluster transfer increased hallucinogenic mushroom diversity.</title>
        <authorList>
            <person name="Reynolds H.T."/>
            <person name="Vijayakumar V."/>
            <person name="Gluck-Thaler E."/>
            <person name="Korotkin H.B."/>
            <person name="Matheny P.B."/>
            <person name="Slot J.C."/>
        </authorList>
    </citation>
    <scope>NUCLEOTIDE SEQUENCE [LARGE SCALE GENOMIC DNA]</scope>
    <source>
        <strain evidence="19 20">2631</strain>
    </source>
</reference>
<keyword evidence="9 14" id="KW-0418">Kinase</keyword>
<keyword evidence="4 14" id="KW-0963">Cytoplasm</keyword>
<keyword evidence="17" id="KW-0812">Transmembrane</keyword>
<keyword evidence="7 14" id="KW-0479">Metal-binding</keyword>
<name>A0A409VMN1_PSICY</name>
<keyword evidence="12 14" id="KW-0324">Glycolysis</keyword>
<feature type="binding site" evidence="14">
    <location>
        <position position="251"/>
    </location>
    <ligand>
        <name>substrate</name>
        <note>ligand shared between dimeric partners</note>
    </ligand>
</feature>
<accession>A0A409VMN1</accession>
<dbReference type="PRINTS" id="PR00476">
    <property type="entry name" value="PHFRCTKINASE"/>
</dbReference>
<dbReference type="GO" id="GO:0042802">
    <property type="term" value="F:identical protein binding"/>
    <property type="evidence" value="ECO:0007669"/>
    <property type="project" value="TreeGrafter"/>
</dbReference>
<evidence type="ECO:0000256" key="13">
    <source>
        <dbReference type="ARBA" id="ARBA00048070"/>
    </source>
</evidence>
<feature type="region of interest" description="Disordered" evidence="16">
    <location>
        <begin position="978"/>
        <end position="1115"/>
    </location>
</feature>
<dbReference type="FunFam" id="3.40.50.460:FF:000007">
    <property type="entry name" value="ATP-dependent 6-phosphofructokinase"/>
    <property type="match status" value="1"/>
</dbReference>
<dbReference type="GO" id="GO:0048029">
    <property type="term" value="F:monosaccharide binding"/>
    <property type="evidence" value="ECO:0007669"/>
    <property type="project" value="TreeGrafter"/>
</dbReference>
<dbReference type="FunCoup" id="A0A409VMN1">
    <property type="interactions" value="288"/>
</dbReference>
<evidence type="ECO:0000256" key="3">
    <source>
        <dbReference type="ARBA" id="ARBA00004679"/>
    </source>
</evidence>
<dbReference type="AlphaFoldDB" id="A0A409VMN1"/>
<evidence type="ECO:0000256" key="11">
    <source>
        <dbReference type="ARBA" id="ARBA00022842"/>
    </source>
</evidence>
<comment type="subunit">
    <text evidence="14">Homotetramer.</text>
</comment>
<evidence type="ECO:0000313" key="20">
    <source>
        <dbReference type="Proteomes" id="UP000283269"/>
    </source>
</evidence>
<evidence type="ECO:0000259" key="18">
    <source>
        <dbReference type="PROSITE" id="PS51299"/>
    </source>
</evidence>
<dbReference type="GO" id="GO:0016208">
    <property type="term" value="F:AMP binding"/>
    <property type="evidence" value="ECO:0007669"/>
    <property type="project" value="TreeGrafter"/>
</dbReference>
<dbReference type="SUPFAM" id="SSF53784">
    <property type="entry name" value="Phosphofructokinase"/>
    <property type="match status" value="2"/>
</dbReference>
<dbReference type="UniPathway" id="UPA00109">
    <property type="reaction ID" value="UER00182"/>
</dbReference>
<dbReference type="InterPro" id="IPR036887">
    <property type="entry name" value="HTH_APSES_sf"/>
</dbReference>
<feature type="coiled-coil region" evidence="15">
    <location>
        <begin position="1131"/>
        <end position="1158"/>
    </location>
</feature>
<feature type="binding site" evidence="14">
    <location>
        <begin position="138"/>
        <end position="139"/>
    </location>
    <ligand>
        <name>ATP</name>
        <dbReference type="ChEBI" id="CHEBI:30616"/>
    </ligand>
</feature>
<dbReference type="PANTHER" id="PTHR13697">
    <property type="entry name" value="PHOSPHOFRUCTOKINASE"/>
    <property type="match status" value="1"/>
</dbReference>
<dbReference type="InterPro" id="IPR000023">
    <property type="entry name" value="Phosphofructokinase_dom"/>
</dbReference>
<dbReference type="GO" id="GO:0070095">
    <property type="term" value="F:fructose-6-phosphate binding"/>
    <property type="evidence" value="ECO:0007669"/>
    <property type="project" value="TreeGrafter"/>
</dbReference>
<dbReference type="InParanoid" id="A0A409VMN1"/>
<feature type="binding site" description="in other chain" evidence="14">
    <location>
        <begin position="349"/>
        <end position="352"/>
    </location>
    <ligand>
        <name>substrate</name>
        <note>ligand shared between dimeric partners</note>
    </ligand>
</feature>
<dbReference type="Proteomes" id="UP000283269">
    <property type="component" value="Unassembled WGS sequence"/>
</dbReference>
<evidence type="ECO:0000256" key="2">
    <source>
        <dbReference type="ARBA" id="ARBA00004496"/>
    </source>
</evidence>
<feature type="compositionally biased region" description="Polar residues" evidence="16">
    <location>
        <begin position="986"/>
        <end position="1020"/>
    </location>
</feature>
<dbReference type="PROSITE" id="PS51299">
    <property type="entry name" value="HTH_APSES"/>
    <property type="match status" value="1"/>
</dbReference>
<dbReference type="EC" id="2.7.1.11" evidence="14"/>
<feature type="binding site" evidence="14">
    <location>
        <position position="343"/>
    </location>
    <ligand>
        <name>substrate</name>
        <note>ligand shared between dimeric partners</note>
    </ligand>
</feature>
<feature type="binding site" description="in other chain" evidence="14">
    <location>
        <begin position="582"/>
        <end position="586"/>
    </location>
    <ligand>
        <name>beta-D-fructose 2,6-bisphosphate</name>
        <dbReference type="ChEBI" id="CHEBI:58579"/>
        <note>allosteric activator; ligand shared between dimeric partners</note>
    </ligand>
</feature>
<feature type="binding site" evidence="14">
    <location>
        <position position="713"/>
    </location>
    <ligand>
        <name>beta-D-fructose 2,6-bisphosphate</name>
        <dbReference type="ChEBI" id="CHEBI:58579"/>
        <note>allosteric activator; ligand shared between dimeric partners</note>
    </ligand>
</feature>
<dbReference type="InterPro" id="IPR009161">
    <property type="entry name" value="6-Pfructokinase_euk"/>
</dbReference>
<feature type="binding site" evidence="14">
    <location>
        <position position="169"/>
    </location>
    <ligand>
        <name>Mg(2+)</name>
        <dbReference type="ChEBI" id="CHEBI:18420"/>
        <note>catalytic</note>
    </ligand>
</feature>
<dbReference type="EMBL" id="NHYD01003973">
    <property type="protein sequence ID" value="PPQ67488.1"/>
    <property type="molecule type" value="Genomic_DNA"/>
</dbReference>
<keyword evidence="8 14" id="KW-0547">Nucleotide-binding</keyword>
<evidence type="ECO:0000256" key="5">
    <source>
        <dbReference type="ARBA" id="ARBA00022533"/>
    </source>
</evidence>
<feature type="active site" description="Proton acceptor" evidence="14">
    <location>
        <position position="216"/>
    </location>
</feature>
<feature type="binding site" description="in other chain" evidence="14">
    <location>
        <begin position="258"/>
        <end position="260"/>
    </location>
    <ligand>
        <name>substrate</name>
        <note>ligand shared between dimeric partners</note>
    </ligand>
</feature>
<feature type="binding site" description="in other chain" evidence="14">
    <location>
        <position position="687"/>
    </location>
    <ligand>
        <name>beta-D-fructose 2,6-bisphosphate</name>
        <dbReference type="ChEBI" id="CHEBI:58579"/>
        <note>allosteric activator; ligand shared between dimeric partners</note>
    </ligand>
</feature>
<dbReference type="HAMAP" id="MF_03184">
    <property type="entry name" value="Phosphofructokinase_I_E"/>
    <property type="match status" value="1"/>
</dbReference>
<dbReference type="Pfam" id="PF00365">
    <property type="entry name" value="PFK"/>
    <property type="match status" value="3"/>
</dbReference>
<dbReference type="GO" id="GO:0005524">
    <property type="term" value="F:ATP binding"/>
    <property type="evidence" value="ECO:0007669"/>
    <property type="project" value="UniProtKB-KW"/>
</dbReference>
<dbReference type="InterPro" id="IPR003163">
    <property type="entry name" value="Tscrpt_reg_HTH_APSES-type"/>
</dbReference>
<evidence type="ECO:0000256" key="8">
    <source>
        <dbReference type="ARBA" id="ARBA00022741"/>
    </source>
</evidence>
<keyword evidence="17" id="KW-0472">Membrane</keyword>
<evidence type="ECO:0000256" key="9">
    <source>
        <dbReference type="ARBA" id="ARBA00022777"/>
    </source>
</evidence>
<dbReference type="FunFam" id="3.40.50.460:FF:000008">
    <property type="entry name" value="ATP-dependent 6-phosphofructokinase"/>
    <property type="match status" value="1"/>
</dbReference>
<feature type="binding site" description="in other chain" evidence="14">
    <location>
        <begin position="214"/>
        <end position="216"/>
    </location>
    <ligand>
        <name>substrate</name>
        <note>ligand shared between dimeric partners</note>
    </ligand>
</feature>
<evidence type="ECO:0000256" key="7">
    <source>
        <dbReference type="ARBA" id="ARBA00022723"/>
    </source>
</evidence>
<keyword evidence="11 14" id="KW-0460">Magnesium</keyword>
<dbReference type="NCBIfam" id="TIGR02478">
    <property type="entry name" value="6PF1K_euk"/>
    <property type="match status" value="1"/>
</dbReference>
<dbReference type="GO" id="GO:0003677">
    <property type="term" value="F:DNA binding"/>
    <property type="evidence" value="ECO:0007669"/>
    <property type="project" value="InterPro"/>
</dbReference>
<dbReference type="InterPro" id="IPR035966">
    <property type="entry name" value="PKF_sf"/>
</dbReference>
<comment type="function">
    <text evidence="14">Catalyzes the phosphorylation of D-fructose 6-phosphate to fructose 1,6-bisphosphate by ATP, the first committing step of glycolysis.</text>
</comment>
<feature type="compositionally biased region" description="Basic and acidic residues" evidence="16">
    <location>
        <begin position="1171"/>
        <end position="1184"/>
    </location>
</feature>
<sequence>MKIAILTSGGDSAGMNAAVRAIVKCGILKGCEMWIVREGYEGLVNGNEDRAEQVGNEVNANAVEKVEQELSETKDITSHEPDKNLLHNLRFGDGELLRDGTSEYVGGRTLKGRYIVRVGWDDVRGWFSEGGTLIGTARSAAFRTPEGRAAAAFNLVKEGIDALVVCGGDGSLTGADLFRSEWPDLIKNLHSENKITDAQLKNHSHLKLVGLVGSIDNDMAMTDLTIGAPTALQRICEAIDNINSTAYSHSRAFVVEVMGRDCGWLALMAGVAGGADFIFIPEKPPTTMPWEDAMCAEIHRHRTVGKRKTIVIVAEGAHDRELNPIRAEYIKDILTDRLGLDTRVTTLGHTQRGGRPCAYDRILPTLQGVEAVDALLSAEPGTPTYMIGVQENKITRVPLMDAVAATRAIGKALKDKEFDKALSLRGPEFLEMLHGFRGCSSFKPDADKLPQHKRMRIGIVHMGAPAGGMNAATRAAVRYCLKQGHTPLAIHNGFRGLLDDNIDELSWLGVDAWAARGGSELGTNRALPSVDMGGVASKFQEYAFDGLLMIGGFEAFNALLMLDEARKHYPAFHIPMAHLPATISNNVPMTEHSLGSDTSLNALVDACDAIKQSASASRDRVFVVETQGGQCGYIATMGALAVGASLVYTPEGGMTLDMLRRDIRFLKRRYSLDVPGKSEGRLIIRNEAASKVYSTSVLTKMLIEEGGSLFDARSASLGHTLQGGVPSPMDRARAARLSLRCMTFLEDHHEILSQKPHKARQAGPDSAAVITIQQSDIAWVPVQEMVKHADMVNRRGKATRTSNLNTLFTRRYHGRSSTVACPIRKPQTTRSLCVHFIIYTTPAHFPLVASPNTPPVKYQILNCQGKDILVGRLKIETPTDTGHAFILRRFDTGAVSLTTMFRAAFPNASEIDEKIEIQYVRDSYDLSGNNGSTKDAHITRLAGTWVSPQIALELGKTYALGKLINAVVDAAPDPNATYRRSGKAAGSNNVPAVTAPVIQTTTPSATTVSSKPPSATKTLPTPSPTAVLPPTKRRKESSPVPTPQSSKPPSRGSPAPSKLPTPRRSTRTKSPAPRSTVASVAPLTSLIRTPKAIRSSVKKEPVPSTSLTPGESDLTAVEEESQLVEDGIAGSQLHEEDVKEQQKLIEDLKARRDAAKVVPVTDATMDTVEESSTKKREREEETEPLKFEFKEPETQERAIATNRRVGRFHLEPRAKSFAWGIAAFAVGMGAVYLPTFF</sequence>
<keyword evidence="17" id="KW-1133">Transmembrane helix</keyword>
<organism evidence="19 20">
    <name type="scientific">Psilocybe cyanescens</name>
    <dbReference type="NCBI Taxonomy" id="93625"/>
    <lineage>
        <taxon>Eukaryota</taxon>
        <taxon>Fungi</taxon>
        <taxon>Dikarya</taxon>
        <taxon>Basidiomycota</taxon>
        <taxon>Agaricomycotina</taxon>
        <taxon>Agaricomycetes</taxon>
        <taxon>Agaricomycetidae</taxon>
        <taxon>Agaricales</taxon>
        <taxon>Agaricineae</taxon>
        <taxon>Strophariaceae</taxon>
        <taxon>Psilocybe</taxon>
    </lineage>
</organism>
<evidence type="ECO:0000256" key="1">
    <source>
        <dbReference type="ARBA" id="ARBA00001946"/>
    </source>
</evidence>
<comment type="caution">
    <text evidence="14">Lacks conserved residue(s) required for the propagation of feature annotation.</text>
</comment>
<evidence type="ECO:0000256" key="12">
    <source>
        <dbReference type="ARBA" id="ARBA00023152"/>
    </source>
</evidence>
<evidence type="ECO:0000256" key="14">
    <source>
        <dbReference type="HAMAP-Rule" id="MF_03184"/>
    </source>
</evidence>
<protein>
    <recommendedName>
        <fullName evidence="14">ATP-dependent 6-phosphofructokinase</fullName>
        <shortName evidence="14">ATP-PFK</shortName>
        <shortName evidence="14">Phosphofructokinase</shortName>
        <ecNumber evidence="14">2.7.1.11</ecNumber>
    </recommendedName>
    <alternativeName>
        <fullName evidence="14">Phosphohexokinase</fullName>
    </alternativeName>
</protein>
<dbReference type="GO" id="GO:0005945">
    <property type="term" value="C:6-phosphofructokinase complex"/>
    <property type="evidence" value="ECO:0007669"/>
    <property type="project" value="TreeGrafter"/>
</dbReference>
<evidence type="ECO:0000256" key="10">
    <source>
        <dbReference type="ARBA" id="ARBA00022840"/>
    </source>
</evidence>
<feature type="binding site" description="in other chain" evidence="14">
    <location>
        <position position="525"/>
    </location>
    <ligand>
        <name>beta-D-fructose 2,6-bisphosphate</name>
        <dbReference type="ChEBI" id="CHEBI:58579"/>
        <note>allosteric activator; ligand shared between dimeric partners</note>
    </ligand>
</feature>
<dbReference type="GO" id="GO:0006002">
    <property type="term" value="P:fructose 6-phosphate metabolic process"/>
    <property type="evidence" value="ECO:0007669"/>
    <property type="project" value="InterPro"/>
</dbReference>
<dbReference type="OrthoDB" id="537915at2759"/>
<comment type="catalytic activity">
    <reaction evidence="13 14">
        <text>beta-D-fructose 6-phosphate + ATP = beta-D-fructose 1,6-bisphosphate + ADP + H(+)</text>
        <dbReference type="Rhea" id="RHEA:16109"/>
        <dbReference type="ChEBI" id="CHEBI:15378"/>
        <dbReference type="ChEBI" id="CHEBI:30616"/>
        <dbReference type="ChEBI" id="CHEBI:32966"/>
        <dbReference type="ChEBI" id="CHEBI:57634"/>
        <dbReference type="ChEBI" id="CHEBI:456216"/>
        <dbReference type="EC" id="2.7.1.11"/>
    </reaction>
</comment>